<name>A0A1G2DE43_9BACT</name>
<protein>
    <submittedName>
        <fullName evidence="3">Uncharacterized protein</fullName>
    </submittedName>
</protein>
<feature type="compositionally biased region" description="Basic and acidic residues" evidence="1">
    <location>
        <begin position="288"/>
        <end position="297"/>
    </location>
</feature>
<feature type="transmembrane region" description="Helical" evidence="2">
    <location>
        <begin position="451"/>
        <end position="475"/>
    </location>
</feature>
<evidence type="ECO:0000256" key="2">
    <source>
        <dbReference type="SAM" id="Phobius"/>
    </source>
</evidence>
<dbReference type="PROSITE" id="PS00018">
    <property type="entry name" value="EF_HAND_1"/>
    <property type="match status" value="1"/>
</dbReference>
<dbReference type="Gene3D" id="2.60.40.10">
    <property type="entry name" value="Immunoglobulins"/>
    <property type="match status" value="1"/>
</dbReference>
<comment type="caution">
    <text evidence="3">The sequence shown here is derived from an EMBL/GenBank/DDBJ whole genome shotgun (WGS) entry which is preliminary data.</text>
</comment>
<feature type="region of interest" description="Disordered" evidence="1">
    <location>
        <begin position="143"/>
        <end position="166"/>
    </location>
</feature>
<evidence type="ECO:0000313" key="4">
    <source>
        <dbReference type="Proteomes" id="UP000178636"/>
    </source>
</evidence>
<sequence>MNIRGTLTLMPALVLCFVVLFLLTFFSRGVPANAQVGVSVSVRISNEINCETDPQTNIYFDISPVDGGEVAIDDNSVIRKFDAAGSFEEEGLSGYFGNGTYRGVLSPRSGFVLGQSSAFTFTVASLCDANGVPIVPLQSTSTPVVETPPLLPPPPPPEEPTTETVPVTTTTDLETISETTSPTETTNPESDTIAKEAAPLAVCKSAEECALLCEPGGSGANACTDFANQVLAETPLSFISTAETDDAALGTAVTLYFAERSGARAFTDSDQDGIVDFDEVNLYGTDPNKADSDKDGTPDGAELLASTDPTASTTAGAVPTAFEDPRTRGKAAEVTLIVAEIVVNATSTDASGVGHISSMTLSGRAPANSFLTLFIYSDPIVVVVKADEFGSWTYTLDKELPDGSHEVYAAVTDSGKRVLARSTPLPFVQTASAITVGSVELLPGNEGAPTFFGGSGIVTMLIFFVVIVVVVMIVLGTIGLRKEGDGTGGTPSAA</sequence>
<feature type="compositionally biased region" description="Pro residues" evidence="1">
    <location>
        <begin position="149"/>
        <end position="159"/>
    </location>
</feature>
<feature type="region of interest" description="Disordered" evidence="1">
    <location>
        <begin position="285"/>
        <end position="317"/>
    </location>
</feature>
<organism evidence="3 4">
    <name type="scientific">Candidatus Lloydbacteria bacterium RIFCSPHIGHO2_02_FULL_54_17</name>
    <dbReference type="NCBI Taxonomy" id="1798664"/>
    <lineage>
        <taxon>Bacteria</taxon>
        <taxon>Candidatus Lloydiibacteriota</taxon>
    </lineage>
</organism>
<reference evidence="3 4" key="1">
    <citation type="journal article" date="2016" name="Nat. Commun.">
        <title>Thousands of microbial genomes shed light on interconnected biogeochemical processes in an aquifer system.</title>
        <authorList>
            <person name="Anantharaman K."/>
            <person name="Brown C.T."/>
            <person name="Hug L.A."/>
            <person name="Sharon I."/>
            <person name="Castelle C.J."/>
            <person name="Probst A.J."/>
            <person name="Thomas B.C."/>
            <person name="Singh A."/>
            <person name="Wilkins M.J."/>
            <person name="Karaoz U."/>
            <person name="Brodie E.L."/>
            <person name="Williams K.H."/>
            <person name="Hubbard S.S."/>
            <person name="Banfield J.F."/>
        </authorList>
    </citation>
    <scope>NUCLEOTIDE SEQUENCE [LARGE SCALE GENOMIC DNA]</scope>
</reference>
<dbReference type="EMBL" id="MHLO01000036">
    <property type="protein sequence ID" value="OGZ11221.1"/>
    <property type="molecule type" value="Genomic_DNA"/>
</dbReference>
<dbReference type="AlphaFoldDB" id="A0A1G2DE43"/>
<evidence type="ECO:0000313" key="3">
    <source>
        <dbReference type="EMBL" id="OGZ11221.1"/>
    </source>
</evidence>
<dbReference type="InterPro" id="IPR018247">
    <property type="entry name" value="EF_Hand_1_Ca_BS"/>
</dbReference>
<accession>A0A1G2DE43</accession>
<evidence type="ECO:0000256" key="1">
    <source>
        <dbReference type="SAM" id="MobiDB-lite"/>
    </source>
</evidence>
<keyword evidence="2" id="KW-1133">Transmembrane helix</keyword>
<keyword evidence="2" id="KW-0812">Transmembrane</keyword>
<keyword evidence="2" id="KW-0472">Membrane</keyword>
<proteinExistence type="predicted"/>
<dbReference type="STRING" id="1798664.A3C93_03585"/>
<dbReference type="Proteomes" id="UP000178636">
    <property type="component" value="Unassembled WGS sequence"/>
</dbReference>
<dbReference type="InterPro" id="IPR013783">
    <property type="entry name" value="Ig-like_fold"/>
</dbReference>
<gene>
    <name evidence="3" type="ORF">A3C93_03585</name>
</gene>